<keyword evidence="8" id="KW-1185">Reference proteome</keyword>
<evidence type="ECO:0000256" key="3">
    <source>
        <dbReference type="ARBA" id="ARBA00022801"/>
    </source>
</evidence>
<protein>
    <submittedName>
        <fullName evidence="7">S8 family serine peptidase</fullName>
    </submittedName>
</protein>
<keyword evidence="3 5" id="KW-0378">Hydrolase</keyword>
<dbReference type="SUPFAM" id="SSF52743">
    <property type="entry name" value="Subtilisin-like"/>
    <property type="match status" value="1"/>
</dbReference>
<organism evidence="7 8">
    <name type="scientific">Microtetraspora malaysiensis</name>
    <dbReference type="NCBI Taxonomy" id="161358"/>
    <lineage>
        <taxon>Bacteria</taxon>
        <taxon>Bacillati</taxon>
        <taxon>Actinomycetota</taxon>
        <taxon>Actinomycetes</taxon>
        <taxon>Streptosporangiales</taxon>
        <taxon>Streptosporangiaceae</taxon>
        <taxon>Microtetraspora</taxon>
    </lineage>
</organism>
<accession>A0ABW6SM22</accession>
<name>A0ABW6SM22_9ACTN</name>
<dbReference type="Proteomes" id="UP001602013">
    <property type="component" value="Unassembled WGS sequence"/>
</dbReference>
<evidence type="ECO:0000259" key="6">
    <source>
        <dbReference type="Pfam" id="PF00082"/>
    </source>
</evidence>
<dbReference type="InterPro" id="IPR036852">
    <property type="entry name" value="Peptidase_S8/S53_dom_sf"/>
</dbReference>
<dbReference type="PANTHER" id="PTHR43399">
    <property type="entry name" value="SUBTILISIN-RELATED"/>
    <property type="match status" value="1"/>
</dbReference>
<dbReference type="InterPro" id="IPR051048">
    <property type="entry name" value="Peptidase_S8/S53_subtilisin"/>
</dbReference>
<keyword evidence="2 5" id="KW-0645">Protease</keyword>
<evidence type="ECO:0000256" key="1">
    <source>
        <dbReference type="ARBA" id="ARBA00011073"/>
    </source>
</evidence>
<reference evidence="7 8" key="1">
    <citation type="submission" date="2024-10" db="EMBL/GenBank/DDBJ databases">
        <title>The Natural Products Discovery Center: Release of the First 8490 Sequenced Strains for Exploring Actinobacteria Biosynthetic Diversity.</title>
        <authorList>
            <person name="Kalkreuter E."/>
            <person name="Kautsar S.A."/>
            <person name="Yang D."/>
            <person name="Bader C.D."/>
            <person name="Teijaro C.N."/>
            <person name="Fluegel L."/>
            <person name="Davis C.M."/>
            <person name="Simpson J.R."/>
            <person name="Lauterbach L."/>
            <person name="Steele A.D."/>
            <person name="Gui C."/>
            <person name="Meng S."/>
            <person name="Li G."/>
            <person name="Viehrig K."/>
            <person name="Ye F."/>
            <person name="Su P."/>
            <person name="Kiefer A.F."/>
            <person name="Nichols A."/>
            <person name="Cepeda A.J."/>
            <person name="Yan W."/>
            <person name="Fan B."/>
            <person name="Jiang Y."/>
            <person name="Adhikari A."/>
            <person name="Zheng C.-J."/>
            <person name="Schuster L."/>
            <person name="Cowan T.M."/>
            <person name="Smanski M.J."/>
            <person name="Chevrette M.G."/>
            <person name="De Carvalho L.P.S."/>
            <person name="Shen B."/>
        </authorList>
    </citation>
    <scope>NUCLEOTIDE SEQUENCE [LARGE SCALE GENOMIC DNA]</scope>
    <source>
        <strain evidence="7 8">NPDC002173</strain>
    </source>
</reference>
<dbReference type="PRINTS" id="PR00723">
    <property type="entry name" value="SUBTILISIN"/>
</dbReference>
<dbReference type="PROSITE" id="PS51892">
    <property type="entry name" value="SUBTILASE"/>
    <property type="match status" value="1"/>
</dbReference>
<evidence type="ECO:0000256" key="4">
    <source>
        <dbReference type="ARBA" id="ARBA00022825"/>
    </source>
</evidence>
<feature type="active site" description="Charge relay system" evidence="5">
    <location>
        <position position="408"/>
    </location>
</feature>
<dbReference type="Pfam" id="PF00082">
    <property type="entry name" value="Peptidase_S8"/>
    <property type="match status" value="1"/>
</dbReference>
<evidence type="ECO:0000256" key="5">
    <source>
        <dbReference type="PROSITE-ProRule" id="PRU01240"/>
    </source>
</evidence>
<dbReference type="PANTHER" id="PTHR43399:SF4">
    <property type="entry name" value="CELL WALL-ASSOCIATED PROTEASE"/>
    <property type="match status" value="1"/>
</dbReference>
<keyword evidence="4 5" id="KW-0720">Serine protease</keyword>
<feature type="active site" description="Charge relay system" evidence="5">
    <location>
        <position position="211"/>
    </location>
</feature>
<dbReference type="InterPro" id="IPR000209">
    <property type="entry name" value="Peptidase_S8/S53_dom"/>
</dbReference>
<dbReference type="InterPro" id="IPR022398">
    <property type="entry name" value="Peptidase_S8_His-AS"/>
</dbReference>
<gene>
    <name evidence="7" type="ORF">ACFYXI_10575</name>
</gene>
<sequence length="1058" mass="110098">MILGNGLVAALLAGTLGIVPVHGPQADTVQPRLGKAGGVTLITGDRVVVTGKSYRVDPGPGRQVAFMRQIRGDHLYVIPSDAQPLVAQGVLDRRLFDVTQLLEWHYGDADTPDIPLITQSGTGPAPALRGAQGARQLAGLGMTTLRLPKSGAAQTWKEMADGARTLAAGATKIWLDGRLSYSLDQSTTQIGATEAWKQGMTGEGVTVAVLDSGYDPDHPDLKGVVAQERNFSDDPDIRDNVGHGTHVASIVAGNGEKYRGVAPGARLAIGKVGGSFGASESAIIAGMEWAAVEVKAKVVNISLGEPDAPGLDPVEQAVNTLSERTGTLFVVASGNTFRDPVMSPGSADAALTVGAVDRQDRVAPFSSTGPRLGDHAVKPDLTAPGVGIVAAAAAGTADGTHVAKSGTSMAAPHVAGAAAILAQRHPDWTGRQLKAALAGSAAPSPGATPYQQGTGRVDVVRALKQQVVAQTADTWAAFPWDGPDERTKTGTITYTNSGDAPVSLDLTAEGDVLKLSAQRIEVPAAGQASVTLTIDASGKAPGDYVGTITATSGDTVIRTLAVAYVEPESYNVTIKAIGKQGEPVDPFLAQVYDAKTGAIVEPVFQNGVATVRLAKGDWNLYTDIMEKIDGEYNDTVADSPLRVDGSDLQLTVDARQGKAATTTLDDPNAELQDRFEFGLTHGAWNTGLLQGGVTRFFVVPVHQPGLTYMVRTRWLSKDVSPSPYVYDLMDHRTDGVPDNPTYNAKQKDLAKISTTYRASGVAATGMPMAGLHGENSPGMSLMPLVDDISLPGTLIQYRTPGVTYESGLQVGTALTFDGGTLMKRGQTSEVWNAAVTGPSFLLPGGSRTGDTLTFSAAGLFADAGAGRTGSDAAATGTATLAKDGKVLATADIADCLIWQAEECELHADLPAGSGAYTLTASTRRQVPHSTLSTGVESVWTFRSATTAKEQPLPLMAMRYAPAGLDDLNRAKPGSVTRLPMWIERNPGAPKGAVKSVRLEMSSDDGASWQRIPVVPTASGWTAMVPNPRTAGFVSLRAVVTDAAGAGLTQTITRAYAIG</sequence>
<dbReference type="PROSITE" id="PS00138">
    <property type="entry name" value="SUBTILASE_SER"/>
    <property type="match status" value="1"/>
</dbReference>
<dbReference type="PROSITE" id="PS00137">
    <property type="entry name" value="SUBTILASE_HIS"/>
    <property type="match status" value="1"/>
</dbReference>
<dbReference type="EMBL" id="JBIASD010000005">
    <property type="protein sequence ID" value="MFF3666026.1"/>
    <property type="molecule type" value="Genomic_DNA"/>
</dbReference>
<evidence type="ECO:0000313" key="8">
    <source>
        <dbReference type="Proteomes" id="UP001602013"/>
    </source>
</evidence>
<dbReference type="InterPro" id="IPR023828">
    <property type="entry name" value="Peptidase_S8_Ser-AS"/>
</dbReference>
<comment type="caution">
    <text evidence="7">The sequence shown here is derived from an EMBL/GenBank/DDBJ whole genome shotgun (WGS) entry which is preliminary data.</text>
</comment>
<feature type="domain" description="Peptidase S8/S53" evidence="6">
    <location>
        <begin position="202"/>
        <end position="455"/>
    </location>
</feature>
<comment type="similarity">
    <text evidence="1 5">Belongs to the peptidase S8 family.</text>
</comment>
<evidence type="ECO:0000313" key="7">
    <source>
        <dbReference type="EMBL" id="MFF3666026.1"/>
    </source>
</evidence>
<evidence type="ECO:0000256" key="2">
    <source>
        <dbReference type="ARBA" id="ARBA00022670"/>
    </source>
</evidence>
<dbReference type="InterPro" id="IPR015500">
    <property type="entry name" value="Peptidase_S8_subtilisin-rel"/>
</dbReference>
<dbReference type="Gene3D" id="3.40.50.200">
    <property type="entry name" value="Peptidase S8/S53 domain"/>
    <property type="match status" value="1"/>
</dbReference>
<dbReference type="RefSeq" id="WP_387410320.1">
    <property type="nucleotide sequence ID" value="NZ_JBIASD010000005.1"/>
</dbReference>
<proteinExistence type="inferred from homology"/>
<feature type="active site" description="Charge relay system" evidence="5">
    <location>
        <position position="243"/>
    </location>
</feature>